<accession>A0A453SZB8</accession>
<reference evidence="2" key="4">
    <citation type="submission" date="2019-03" db="UniProtKB">
        <authorList>
            <consortium name="EnsemblPlants"/>
        </authorList>
    </citation>
    <scope>IDENTIFICATION</scope>
</reference>
<reference evidence="3" key="1">
    <citation type="journal article" date="2014" name="Science">
        <title>Ancient hybridizations among the ancestral genomes of bread wheat.</title>
        <authorList>
            <consortium name="International Wheat Genome Sequencing Consortium,"/>
            <person name="Marcussen T."/>
            <person name="Sandve S.R."/>
            <person name="Heier L."/>
            <person name="Spannagl M."/>
            <person name="Pfeifer M."/>
            <person name="Jakobsen K.S."/>
            <person name="Wulff B.B."/>
            <person name="Steuernagel B."/>
            <person name="Mayer K.F."/>
            <person name="Olsen O.A."/>
        </authorList>
    </citation>
    <scope>NUCLEOTIDE SEQUENCE [LARGE SCALE GENOMIC DNA]</scope>
    <source>
        <strain evidence="3">cv. AL8/78</strain>
    </source>
</reference>
<evidence type="ECO:0000313" key="2">
    <source>
        <dbReference type="EnsemblPlants" id="AET7Gv21163400.1"/>
    </source>
</evidence>
<protein>
    <recommendedName>
        <fullName evidence="1">Reverse transcriptase zinc-binding domain-containing protein</fullName>
    </recommendedName>
</protein>
<name>A0A453SZB8_AEGTS</name>
<sequence>MHYGLLTTLRNRLTNVASVELASVLSMLQDVTTNDAPDDRFLNHGSSFSSRCAYSLLSSDHEIDLNAGYIWSSKAPIKVKIFGWLLCRDRLSTMAN</sequence>
<dbReference type="Pfam" id="PF13966">
    <property type="entry name" value="zf-RVT"/>
    <property type="match status" value="1"/>
</dbReference>
<feature type="domain" description="Reverse transcriptase zinc-binding" evidence="1">
    <location>
        <begin position="48"/>
        <end position="95"/>
    </location>
</feature>
<dbReference type="EnsemblPlants" id="AET7Gv21163400.1">
    <property type="protein sequence ID" value="AET7Gv21163400.1"/>
    <property type="gene ID" value="AET7Gv21163400"/>
</dbReference>
<reference evidence="2" key="5">
    <citation type="journal article" date="2021" name="G3 (Bethesda)">
        <title>Aegilops tauschii genome assembly Aet v5.0 features greater sequence contiguity and improved annotation.</title>
        <authorList>
            <person name="Wang L."/>
            <person name="Zhu T."/>
            <person name="Rodriguez J.C."/>
            <person name="Deal K.R."/>
            <person name="Dubcovsky J."/>
            <person name="McGuire P.E."/>
            <person name="Lux T."/>
            <person name="Spannagl M."/>
            <person name="Mayer K.F.X."/>
            <person name="Baldrich P."/>
            <person name="Meyers B.C."/>
            <person name="Huo N."/>
            <person name="Gu Y.Q."/>
            <person name="Zhou H."/>
            <person name="Devos K.M."/>
            <person name="Bennetzen J.L."/>
            <person name="Unver T."/>
            <person name="Budak H."/>
            <person name="Gulick P.J."/>
            <person name="Galiba G."/>
            <person name="Kalapos B."/>
            <person name="Nelson D.R."/>
            <person name="Li P."/>
            <person name="You F.M."/>
            <person name="Luo M.C."/>
            <person name="Dvorak J."/>
        </authorList>
    </citation>
    <scope>NUCLEOTIDE SEQUENCE [LARGE SCALE GENOMIC DNA]</scope>
    <source>
        <strain evidence="2">cv. AL8/78</strain>
    </source>
</reference>
<reference evidence="3" key="2">
    <citation type="journal article" date="2017" name="Nat. Plants">
        <title>The Aegilops tauschii genome reveals multiple impacts of transposons.</title>
        <authorList>
            <person name="Zhao G."/>
            <person name="Zou C."/>
            <person name="Li K."/>
            <person name="Wang K."/>
            <person name="Li T."/>
            <person name="Gao L."/>
            <person name="Zhang X."/>
            <person name="Wang H."/>
            <person name="Yang Z."/>
            <person name="Liu X."/>
            <person name="Jiang W."/>
            <person name="Mao L."/>
            <person name="Kong X."/>
            <person name="Jiao Y."/>
            <person name="Jia J."/>
        </authorList>
    </citation>
    <scope>NUCLEOTIDE SEQUENCE [LARGE SCALE GENOMIC DNA]</scope>
    <source>
        <strain evidence="3">cv. AL8/78</strain>
    </source>
</reference>
<evidence type="ECO:0000259" key="1">
    <source>
        <dbReference type="Pfam" id="PF13966"/>
    </source>
</evidence>
<dbReference type="Gramene" id="AET7Gv21163400.1">
    <property type="protein sequence ID" value="AET7Gv21163400.1"/>
    <property type="gene ID" value="AET7Gv21163400"/>
</dbReference>
<reference evidence="2" key="3">
    <citation type="journal article" date="2017" name="Nature">
        <title>Genome sequence of the progenitor of the wheat D genome Aegilops tauschii.</title>
        <authorList>
            <person name="Luo M.C."/>
            <person name="Gu Y.Q."/>
            <person name="Puiu D."/>
            <person name="Wang H."/>
            <person name="Twardziok S.O."/>
            <person name="Deal K.R."/>
            <person name="Huo N."/>
            <person name="Zhu T."/>
            <person name="Wang L."/>
            <person name="Wang Y."/>
            <person name="McGuire P.E."/>
            <person name="Liu S."/>
            <person name="Long H."/>
            <person name="Ramasamy R.K."/>
            <person name="Rodriguez J.C."/>
            <person name="Van S.L."/>
            <person name="Yuan L."/>
            <person name="Wang Z."/>
            <person name="Xia Z."/>
            <person name="Xiao L."/>
            <person name="Anderson O.D."/>
            <person name="Ouyang S."/>
            <person name="Liang Y."/>
            <person name="Zimin A.V."/>
            <person name="Pertea G."/>
            <person name="Qi P."/>
            <person name="Bennetzen J.L."/>
            <person name="Dai X."/>
            <person name="Dawson M.W."/>
            <person name="Muller H.G."/>
            <person name="Kugler K."/>
            <person name="Rivarola-Duarte L."/>
            <person name="Spannagl M."/>
            <person name="Mayer K.F.X."/>
            <person name="Lu F.H."/>
            <person name="Bevan M.W."/>
            <person name="Leroy P."/>
            <person name="Li P."/>
            <person name="You F.M."/>
            <person name="Sun Q."/>
            <person name="Liu Z."/>
            <person name="Lyons E."/>
            <person name="Wicker T."/>
            <person name="Salzberg S.L."/>
            <person name="Devos K.M."/>
            <person name="Dvorak J."/>
        </authorList>
    </citation>
    <scope>NUCLEOTIDE SEQUENCE [LARGE SCALE GENOMIC DNA]</scope>
    <source>
        <strain evidence="2">cv. AL8/78</strain>
    </source>
</reference>
<keyword evidence="3" id="KW-1185">Reference proteome</keyword>
<proteinExistence type="predicted"/>
<organism evidence="2 3">
    <name type="scientific">Aegilops tauschii subsp. strangulata</name>
    <name type="common">Goatgrass</name>
    <dbReference type="NCBI Taxonomy" id="200361"/>
    <lineage>
        <taxon>Eukaryota</taxon>
        <taxon>Viridiplantae</taxon>
        <taxon>Streptophyta</taxon>
        <taxon>Embryophyta</taxon>
        <taxon>Tracheophyta</taxon>
        <taxon>Spermatophyta</taxon>
        <taxon>Magnoliopsida</taxon>
        <taxon>Liliopsida</taxon>
        <taxon>Poales</taxon>
        <taxon>Poaceae</taxon>
        <taxon>BOP clade</taxon>
        <taxon>Pooideae</taxon>
        <taxon>Triticodae</taxon>
        <taxon>Triticeae</taxon>
        <taxon>Triticinae</taxon>
        <taxon>Aegilops</taxon>
    </lineage>
</organism>
<dbReference type="Proteomes" id="UP000015105">
    <property type="component" value="Chromosome 7D"/>
</dbReference>
<evidence type="ECO:0000313" key="3">
    <source>
        <dbReference type="Proteomes" id="UP000015105"/>
    </source>
</evidence>
<dbReference type="InterPro" id="IPR026960">
    <property type="entry name" value="RVT-Znf"/>
</dbReference>
<dbReference type="AlphaFoldDB" id="A0A453SZB8"/>